<dbReference type="OMA" id="WAFCIAT"/>
<evidence type="ECO:0000313" key="1">
    <source>
        <dbReference type="EMBL" id="OBZ70188.1"/>
    </source>
</evidence>
<dbReference type="OrthoDB" id="10258955at2759"/>
<name>A0A1C7M0F6_GRIFR</name>
<dbReference type="Gene3D" id="3.20.20.140">
    <property type="entry name" value="Metal-dependent hydrolases"/>
    <property type="match status" value="3"/>
</dbReference>
<protein>
    <recommendedName>
        <fullName evidence="3">Amidohydrolase-related domain-containing protein</fullName>
    </recommendedName>
</protein>
<gene>
    <name evidence="1" type="ORF">A0H81_09698</name>
</gene>
<proteinExistence type="predicted"/>
<dbReference type="EMBL" id="LUGG01000014">
    <property type="protein sequence ID" value="OBZ70188.1"/>
    <property type="molecule type" value="Genomic_DNA"/>
</dbReference>
<dbReference type="PANTHER" id="PTHR43135:SF3">
    <property type="entry name" value="ALPHA-D-RIBOSE 1-METHYLPHOSPHONATE 5-TRIPHOSPHATE DIPHOSPHATASE"/>
    <property type="match status" value="1"/>
</dbReference>
<dbReference type="InterPro" id="IPR051781">
    <property type="entry name" value="Metallo-dep_Hydrolase"/>
</dbReference>
<organism evidence="1 2">
    <name type="scientific">Grifola frondosa</name>
    <name type="common">Maitake</name>
    <name type="synonym">Polyporus frondosus</name>
    <dbReference type="NCBI Taxonomy" id="5627"/>
    <lineage>
        <taxon>Eukaryota</taxon>
        <taxon>Fungi</taxon>
        <taxon>Dikarya</taxon>
        <taxon>Basidiomycota</taxon>
        <taxon>Agaricomycotina</taxon>
        <taxon>Agaricomycetes</taxon>
        <taxon>Polyporales</taxon>
        <taxon>Grifolaceae</taxon>
        <taxon>Grifola</taxon>
    </lineage>
</organism>
<dbReference type="AlphaFoldDB" id="A0A1C7M0F6"/>
<dbReference type="InterPro" id="IPR032466">
    <property type="entry name" value="Metal_Hydrolase"/>
</dbReference>
<evidence type="ECO:0000313" key="2">
    <source>
        <dbReference type="Proteomes" id="UP000092993"/>
    </source>
</evidence>
<evidence type="ECO:0008006" key="3">
    <source>
        <dbReference type="Google" id="ProtNLM"/>
    </source>
</evidence>
<accession>A0A1C7M0F6</accession>
<reference evidence="1 2" key="1">
    <citation type="submission" date="2016-03" db="EMBL/GenBank/DDBJ databases">
        <title>Whole genome sequencing of Grifola frondosa 9006-11.</title>
        <authorList>
            <person name="Min B."/>
            <person name="Park H."/>
            <person name="Kim J.-G."/>
            <person name="Cho H."/>
            <person name="Oh Y.-L."/>
            <person name="Kong W.-S."/>
            <person name="Choi I.-G."/>
        </authorList>
    </citation>
    <scope>NUCLEOTIDE SEQUENCE [LARGE SCALE GENOMIC DNA]</scope>
    <source>
        <strain evidence="1 2">9006-11</strain>
    </source>
</reference>
<dbReference type="SUPFAM" id="SSF51556">
    <property type="entry name" value="Metallo-dependent hydrolases"/>
    <property type="match status" value="1"/>
</dbReference>
<dbReference type="Proteomes" id="UP000092993">
    <property type="component" value="Unassembled WGS sequence"/>
</dbReference>
<sequence>MASKSQMYPPDLPAPVLSTPLPRSRRPLKLFLVALCTLVASASFYACSSSLSFASTSAVRVQHVPLNAQSILSQCAALRAVPGPPTNFLARETSDRFEPGTRPTLIRNASILTGARNGTEIVYGDVFLDKGLCGASDIYPRPSTPQRKICTLSTHKARGSHRDSAPVMNGAFELNSVHGPVVPWLRSIDGFNTHDEAFQLAIAGGVTSVQVLPGSGNAIGFLGETAQACGENLLRYGNRMDNIWSIRSAYDEARKIRNAQDDFCGKAESGLWDQLNGKSYPENLQWEVLVDVLRGRVKISNHCYEEVDLDDLVRLSNEFQFPIASFHHASEAWLVPDLLKRSWGGTPAVAIFATNHRFKRESYRGSEFAARVLAENGIPVIMKKSVEFLYPLRAATTLSSCISNIRPAAAAGLSHRIGILREGSDADVVLWDSHPLQLGATPREVWIDGITQINANETKVVMGKDKNETKWQVVPKVPKWDAERKEAVKWEGLPPLESKRDGRKVMFQNVRDLWTRDDEGGIKHEFGETETDTTDVLVENGRVTCVGKCSGGFENADAVVDLHGGTISPGFTTYGSPLGIEAIEGEPSTGDGVLYNPFIGNVPSILEDKGAVVRVADALQFGTRNALIAHRAGVTYATTSFTRPILFTSSNIITGLSATFRTGSAHAFENNAILKPITALHVSIGRTAPVVGIPVASGEIPLVIDVGNADIMATLLRLKEEIELKRGSFMKMVFARATEAHLIAEEIAEAKVGVILIPSRPFPAVWDDRRILPGPPLSNNPH</sequence>
<dbReference type="PANTHER" id="PTHR43135">
    <property type="entry name" value="ALPHA-D-RIBOSE 1-METHYLPHOSPHONATE 5-TRIPHOSPHATE DIPHOSPHATASE"/>
    <property type="match status" value="1"/>
</dbReference>
<keyword evidence="2" id="KW-1185">Reference proteome</keyword>
<comment type="caution">
    <text evidence="1">The sequence shown here is derived from an EMBL/GenBank/DDBJ whole genome shotgun (WGS) entry which is preliminary data.</text>
</comment>